<dbReference type="eggNOG" id="ENOG502R6WK">
    <property type="taxonomic scope" value="Eukaryota"/>
</dbReference>
<feature type="transmembrane region" description="Helical" evidence="2">
    <location>
        <begin position="205"/>
        <end position="225"/>
    </location>
</feature>
<feature type="compositionally biased region" description="Low complexity" evidence="1">
    <location>
        <begin position="110"/>
        <end position="120"/>
    </location>
</feature>
<dbReference type="Proteomes" id="UP000266841">
    <property type="component" value="Unassembled WGS sequence"/>
</dbReference>
<protein>
    <recommendedName>
        <fullName evidence="5">THH1/TOM1/TOM3 domain-containing protein</fullName>
    </recommendedName>
</protein>
<feature type="transmembrane region" description="Helical" evidence="2">
    <location>
        <begin position="231"/>
        <end position="259"/>
    </location>
</feature>
<evidence type="ECO:0000256" key="1">
    <source>
        <dbReference type="SAM" id="MobiDB-lite"/>
    </source>
</evidence>
<keyword evidence="2" id="KW-0472">Membrane</keyword>
<evidence type="ECO:0000313" key="4">
    <source>
        <dbReference type="Proteomes" id="UP000266841"/>
    </source>
</evidence>
<name>K0SB08_THAOC</name>
<keyword evidence="2" id="KW-0812">Transmembrane</keyword>
<keyword evidence="4" id="KW-1185">Reference proteome</keyword>
<dbReference type="OrthoDB" id="10670903at2759"/>
<feature type="compositionally biased region" description="Polar residues" evidence="1">
    <location>
        <begin position="134"/>
        <end position="144"/>
    </location>
</feature>
<keyword evidence="2" id="KW-1133">Transmembrane helix</keyword>
<evidence type="ECO:0000313" key="3">
    <source>
        <dbReference type="EMBL" id="EJK63283.1"/>
    </source>
</evidence>
<sequence>MGGERTLSSFIVVEASFCIVALIASYELLVGIVREDEPPKQPPKQPRRRGRDVVGDEPRPAGIINSAARPYGRSLSPAGRGRAGSRALTTHIRSNEDTPLLPQSRSGAPQQQQTSTSSTTRRWLSFSALPPLTPDSNEGNTDNSGRGIGNGNATTVGASSKVLSRADSLEANDEGTPPIKVQITQSASLSISRFVRNAFASPKAFYAWNLMLVGSYVVVFVGMTVTSSETAFWTVMILMHIILLIAMVHVACLLVRALYPGIGRQKNSKSLAIRLLATFILIAIMIADRVTRFSVISHSSYERGEDSMSYRREVTEYALTESLPILCIVIMMHQKRKEVKSDVLIVHSLMSRVFGSAGKLEAGSQVENNSVRQTENEGKNAVDEGKIPASGHLAPRRYQSYGGMNRAMPPRPGYQTHYPH</sequence>
<feature type="region of interest" description="Disordered" evidence="1">
    <location>
        <begin position="364"/>
        <end position="420"/>
    </location>
</feature>
<gene>
    <name evidence="3" type="ORF">THAOC_16073</name>
</gene>
<evidence type="ECO:0008006" key="5">
    <source>
        <dbReference type="Google" id="ProtNLM"/>
    </source>
</evidence>
<accession>K0SB08</accession>
<organism evidence="3 4">
    <name type="scientific">Thalassiosira oceanica</name>
    <name type="common">Marine diatom</name>
    <dbReference type="NCBI Taxonomy" id="159749"/>
    <lineage>
        <taxon>Eukaryota</taxon>
        <taxon>Sar</taxon>
        <taxon>Stramenopiles</taxon>
        <taxon>Ochrophyta</taxon>
        <taxon>Bacillariophyta</taxon>
        <taxon>Coscinodiscophyceae</taxon>
        <taxon>Thalassiosirophycidae</taxon>
        <taxon>Thalassiosirales</taxon>
        <taxon>Thalassiosiraceae</taxon>
        <taxon>Thalassiosira</taxon>
    </lineage>
</organism>
<comment type="caution">
    <text evidence="3">The sequence shown here is derived from an EMBL/GenBank/DDBJ whole genome shotgun (WGS) entry which is preliminary data.</text>
</comment>
<feature type="transmembrane region" description="Helical" evidence="2">
    <location>
        <begin position="6"/>
        <end position="30"/>
    </location>
</feature>
<feature type="compositionally biased region" description="Basic and acidic residues" evidence="1">
    <location>
        <begin position="374"/>
        <end position="386"/>
    </location>
</feature>
<dbReference type="AlphaFoldDB" id="K0SB08"/>
<dbReference type="EMBL" id="AGNL01018342">
    <property type="protein sequence ID" value="EJK63283.1"/>
    <property type="molecule type" value="Genomic_DNA"/>
</dbReference>
<feature type="region of interest" description="Disordered" evidence="1">
    <location>
        <begin position="36"/>
        <end position="154"/>
    </location>
</feature>
<feature type="transmembrane region" description="Helical" evidence="2">
    <location>
        <begin position="271"/>
        <end position="287"/>
    </location>
</feature>
<evidence type="ECO:0000256" key="2">
    <source>
        <dbReference type="SAM" id="Phobius"/>
    </source>
</evidence>
<proteinExistence type="predicted"/>
<reference evidence="3 4" key="1">
    <citation type="journal article" date="2012" name="Genome Biol.">
        <title>Genome and low-iron response of an oceanic diatom adapted to chronic iron limitation.</title>
        <authorList>
            <person name="Lommer M."/>
            <person name="Specht M."/>
            <person name="Roy A.S."/>
            <person name="Kraemer L."/>
            <person name="Andreson R."/>
            <person name="Gutowska M.A."/>
            <person name="Wolf J."/>
            <person name="Bergner S.V."/>
            <person name="Schilhabel M.B."/>
            <person name="Klostermeier U.C."/>
            <person name="Beiko R.G."/>
            <person name="Rosenstiel P."/>
            <person name="Hippler M."/>
            <person name="Laroche J."/>
        </authorList>
    </citation>
    <scope>NUCLEOTIDE SEQUENCE [LARGE SCALE GENOMIC DNA]</scope>
    <source>
        <strain evidence="3 4">CCMP1005</strain>
    </source>
</reference>